<comment type="function">
    <text evidence="5">Transcriptional repressor for the pyruvate dehydrogenase complex genes aceEF and lpd.</text>
</comment>
<dbReference type="SUPFAM" id="SSF46785">
    <property type="entry name" value="Winged helix' DNA-binding domain"/>
    <property type="match status" value="1"/>
</dbReference>
<evidence type="ECO:0000256" key="1">
    <source>
        <dbReference type="ARBA" id="ARBA00022491"/>
    </source>
</evidence>
<keyword evidence="2" id="KW-0805">Transcription regulation</keyword>
<evidence type="ECO:0000313" key="8">
    <source>
        <dbReference type="EMBL" id="MCI4682728.1"/>
    </source>
</evidence>
<proteinExistence type="predicted"/>
<dbReference type="PRINTS" id="PR00035">
    <property type="entry name" value="HTHGNTR"/>
</dbReference>
<dbReference type="CDD" id="cd07377">
    <property type="entry name" value="WHTH_GntR"/>
    <property type="match status" value="1"/>
</dbReference>
<dbReference type="InterPro" id="IPR036388">
    <property type="entry name" value="WH-like_DNA-bd_sf"/>
</dbReference>
<reference evidence="8" key="1">
    <citation type="journal article" date="2022" name="ISME J.">
        <title>Identification of active gaseous-alkane degraders at natural gas seeps.</title>
        <authorList>
            <person name="Farhan Ul Haque M."/>
            <person name="Hernandez M."/>
            <person name="Crombie A.T."/>
            <person name="Murrell J.C."/>
        </authorList>
    </citation>
    <scope>NUCLEOTIDE SEQUENCE</scope>
    <source>
        <strain evidence="8">PC2</strain>
    </source>
</reference>
<keyword evidence="3" id="KW-0238">DNA-binding</keyword>
<dbReference type="InterPro" id="IPR036390">
    <property type="entry name" value="WH_DNA-bd_sf"/>
</dbReference>
<keyword evidence="1" id="KW-0678">Repressor</keyword>
<dbReference type="SMART" id="SM00345">
    <property type="entry name" value="HTH_GNTR"/>
    <property type="match status" value="1"/>
</dbReference>
<comment type="caution">
    <text evidence="8">The sequence shown here is derived from an EMBL/GenBank/DDBJ whole genome shotgun (WGS) entry which is preliminary data.</text>
</comment>
<evidence type="ECO:0000313" key="9">
    <source>
        <dbReference type="Proteomes" id="UP001139104"/>
    </source>
</evidence>
<dbReference type="SMART" id="SM00895">
    <property type="entry name" value="FCD"/>
    <property type="match status" value="1"/>
</dbReference>
<sequence length="256" mass="28691">MEPVRNQKLAESIAEHLEQLILEGALRPGERLASERELAEKFEVSRPCLREAIESLQKRGLLETTRAGTIVAEFMAPLTEPLVAILQSNEKALLDYLEYRGLIEGEAARLAALRATEHEIEAIRACLERMKAAHQLDDPTAEAGADADLHVLIYEASHNIVLLHIMRAFSDMLRRGVFYNRNQLYAHKGFRDQLLAQHLAIGEAIVARKPEEAAAAASYHMRSTGETLKKIREDDARVARVLRRMGRGELLARQSG</sequence>
<dbReference type="EMBL" id="JAIVFP010000001">
    <property type="protein sequence ID" value="MCI4682728.1"/>
    <property type="molecule type" value="Genomic_DNA"/>
</dbReference>
<dbReference type="Proteomes" id="UP001139104">
    <property type="component" value="Unassembled WGS sequence"/>
</dbReference>
<evidence type="ECO:0000256" key="6">
    <source>
        <dbReference type="ARBA" id="ARBA00039592"/>
    </source>
</evidence>
<dbReference type="Gene3D" id="1.20.120.530">
    <property type="entry name" value="GntR ligand-binding domain-like"/>
    <property type="match status" value="1"/>
</dbReference>
<keyword evidence="4" id="KW-0804">Transcription</keyword>
<evidence type="ECO:0000256" key="4">
    <source>
        <dbReference type="ARBA" id="ARBA00023163"/>
    </source>
</evidence>
<organism evidence="8 9">
    <name type="scientific">Candidatus Rhodoblastus alkanivorans</name>
    <dbReference type="NCBI Taxonomy" id="2954117"/>
    <lineage>
        <taxon>Bacteria</taxon>
        <taxon>Pseudomonadati</taxon>
        <taxon>Pseudomonadota</taxon>
        <taxon>Alphaproteobacteria</taxon>
        <taxon>Hyphomicrobiales</taxon>
        <taxon>Rhodoblastaceae</taxon>
        <taxon>Rhodoblastus</taxon>
    </lineage>
</organism>
<dbReference type="RefSeq" id="WP_243066724.1">
    <property type="nucleotide sequence ID" value="NZ_JAIVFK010000032.1"/>
</dbReference>
<dbReference type="InterPro" id="IPR008920">
    <property type="entry name" value="TF_FadR/GntR_C"/>
</dbReference>
<dbReference type="Pfam" id="PF00392">
    <property type="entry name" value="GntR"/>
    <property type="match status" value="1"/>
</dbReference>
<dbReference type="PANTHER" id="PTHR43537:SF34">
    <property type="entry name" value="PYRUVATE DEHYDROGENASE COMPLEX REPRESSOR"/>
    <property type="match status" value="1"/>
</dbReference>
<dbReference type="PANTHER" id="PTHR43537">
    <property type="entry name" value="TRANSCRIPTIONAL REGULATOR, GNTR FAMILY"/>
    <property type="match status" value="1"/>
</dbReference>
<gene>
    <name evidence="8" type="ORF">K2U94_08100</name>
</gene>
<feature type="domain" description="HTH gntR-type" evidence="7">
    <location>
        <begin position="7"/>
        <end position="74"/>
    </location>
</feature>
<dbReference type="Gene3D" id="1.10.10.10">
    <property type="entry name" value="Winged helix-like DNA-binding domain superfamily/Winged helix DNA-binding domain"/>
    <property type="match status" value="1"/>
</dbReference>
<accession>A0ABS9Z521</accession>
<dbReference type="SUPFAM" id="SSF48008">
    <property type="entry name" value="GntR ligand-binding domain-like"/>
    <property type="match status" value="1"/>
</dbReference>
<evidence type="ECO:0000259" key="7">
    <source>
        <dbReference type="PROSITE" id="PS50949"/>
    </source>
</evidence>
<evidence type="ECO:0000256" key="3">
    <source>
        <dbReference type="ARBA" id="ARBA00023125"/>
    </source>
</evidence>
<name>A0ABS9Z521_9HYPH</name>
<dbReference type="InterPro" id="IPR000524">
    <property type="entry name" value="Tscrpt_reg_HTH_GntR"/>
</dbReference>
<evidence type="ECO:0000256" key="5">
    <source>
        <dbReference type="ARBA" id="ARBA00037357"/>
    </source>
</evidence>
<dbReference type="PROSITE" id="PS50949">
    <property type="entry name" value="HTH_GNTR"/>
    <property type="match status" value="1"/>
</dbReference>
<keyword evidence="9" id="KW-1185">Reference proteome</keyword>
<evidence type="ECO:0000256" key="2">
    <source>
        <dbReference type="ARBA" id="ARBA00023015"/>
    </source>
</evidence>
<protein>
    <recommendedName>
        <fullName evidence="6">Pyruvate dehydrogenase complex repressor</fullName>
    </recommendedName>
</protein>
<dbReference type="InterPro" id="IPR011711">
    <property type="entry name" value="GntR_C"/>
</dbReference>
<dbReference type="Pfam" id="PF07729">
    <property type="entry name" value="FCD"/>
    <property type="match status" value="1"/>
</dbReference>